<organism evidence="2 3">
    <name type="scientific">Brassica oleracea var. oleracea</name>
    <dbReference type="NCBI Taxonomy" id="109376"/>
    <lineage>
        <taxon>Eukaryota</taxon>
        <taxon>Viridiplantae</taxon>
        <taxon>Streptophyta</taxon>
        <taxon>Embryophyta</taxon>
        <taxon>Tracheophyta</taxon>
        <taxon>Spermatophyta</taxon>
        <taxon>Magnoliopsida</taxon>
        <taxon>eudicotyledons</taxon>
        <taxon>Gunneridae</taxon>
        <taxon>Pentapetalae</taxon>
        <taxon>rosids</taxon>
        <taxon>malvids</taxon>
        <taxon>Brassicales</taxon>
        <taxon>Brassicaceae</taxon>
        <taxon>Brassiceae</taxon>
        <taxon>Brassica</taxon>
    </lineage>
</organism>
<protein>
    <recommendedName>
        <fullName evidence="1">Replication protein A 70 kDa DNA-binding subunit B/D first OB fold domain-containing protein</fullName>
    </recommendedName>
</protein>
<dbReference type="Pfam" id="PF02721">
    <property type="entry name" value="DUF223"/>
    <property type="match status" value="1"/>
</dbReference>
<evidence type="ECO:0000259" key="1">
    <source>
        <dbReference type="Pfam" id="PF02721"/>
    </source>
</evidence>
<dbReference type="Gramene" id="Bo3g004260.1">
    <property type="protein sequence ID" value="Bo3g004260.1"/>
    <property type="gene ID" value="Bo3g004260"/>
</dbReference>
<dbReference type="eggNOG" id="KOG0851">
    <property type="taxonomic scope" value="Eukaryota"/>
</dbReference>
<keyword evidence="3" id="KW-1185">Reference proteome</keyword>
<dbReference type="InterPro" id="IPR003871">
    <property type="entry name" value="RFA1B/D_OB_1st"/>
</dbReference>
<dbReference type="EnsemblPlants" id="Bo3g004260.1">
    <property type="protein sequence ID" value="Bo3g004260.1"/>
    <property type="gene ID" value="Bo3g004260"/>
</dbReference>
<dbReference type="OMA" id="KTMWRIR"/>
<dbReference type="CDD" id="cd04480">
    <property type="entry name" value="RPA1_DBD_A_like"/>
    <property type="match status" value="1"/>
</dbReference>
<feature type="domain" description="Replication protein A 70 kDa DNA-binding subunit B/D first OB fold" evidence="1">
    <location>
        <begin position="3"/>
        <end position="92"/>
    </location>
</feature>
<evidence type="ECO:0000313" key="3">
    <source>
        <dbReference type="Proteomes" id="UP000032141"/>
    </source>
</evidence>
<dbReference type="Proteomes" id="UP000032141">
    <property type="component" value="Chromosome C3"/>
</dbReference>
<sequence length="160" mass="18218">MTNFDQISALKPFKTMWRIRVKVIRLWKQYSARAGESIEMVLVDSSIHATVKNDLVSHFEAVLNEGCSKKLINFVVAHSYGYKIQFLPMTRVRLCGDLPLRLTGFQPVHFREILDGNLNTDFLVDVDVIGQIVELSPPLEIVAVNGKDTKKISCELRNEE</sequence>
<dbReference type="InterPro" id="IPR012340">
    <property type="entry name" value="NA-bd_OB-fold"/>
</dbReference>
<dbReference type="STRING" id="109376.A0A0D3B041"/>
<dbReference type="SUPFAM" id="SSF50249">
    <property type="entry name" value="Nucleic acid-binding proteins"/>
    <property type="match status" value="1"/>
</dbReference>
<name>A0A0D3B041_BRAOL</name>
<evidence type="ECO:0000313" key="2">
    <source>
        <dbReference type="EnsemblPlants" id="Bo3g004260.1"/>
    </source>
</evidence>
<dbReference type="HOGENOM" id="CLU_023486_3_0_1"/>
<dbReference type="AlphaFoldDB" id="A0A0D3B041"/>
<reference evidence="2 3" key="1">
    <citation type="journal article" date="2014" name="Genome Biol.">
        <title>Transcriptome and methylome profiling reveals relics of genome dominance in the mesopolyploid Brassica oleracea.</title>
        <authorList>
            <person name="Parkin I.A."/>
            <person name="Koh C."/>
            <person name="Tang H."/>
            <person name="Robinson S.J."/>
            <person name="Kagale S."/>
            <person name="Clarke W.E."/>
            <person name="Town C.D."/>
            <person name="Nixon J."/>
            <person name="Krishnakumar V."/>
            <person name="Bidwell S.L."/>
            <person name="Denoeud F."/>
            <person name="Belcram H."/>
            <person name="Links M.G."/>
            <person name="Just J."/>
            <person name="Clarke C."/>
            <person name="Bender T."/>
            <person name="Huebert T."/>
            <person name="Mason A.S."/>
            <person name="Pires J.C."/>
            <person name="Barker G."/>
            <person name="Moore J."/>
            <person name="Walley P.G."/>
            <person name="Manoli S."/>
            <person name="Batley J."/>
            <person name="Edwards D."/>
            <person name="Nelson M.N."/>
            <person name="Wang X."/>
            <person name="Paterson A.H."/>
            <person name="King G."/>
            <person name="Bancroft I."/>
            <person name="Chalhoub B."/>
            <person name="Sharpe A.G."/>
        </authorList>
    </citation>
    <scope>NUCLEOTIDE SEQUENCE</scope>
    <source>
        <strain evidence="2 3">cv. TO1000</strain>
    </source>
</reference>
<proteinExistence type="predicted"/>
<accession>A0A0D3B041</accession>
<dbReference type="Gene3D" id="2.40.50.140">
    <property type="entry name" value="Nucleic acid-binding proteins"/>
    <property type="match status" value="1"/>
</dbReference>
<reference evidence="2" key="2">
    <citation type="submission" date="2015-03" db="UniProtKB">
        <authorList>
            <consortium name="EnsemblPlants"/>
        </authorList>
    </citation>
    <scope>IDENTIFICATION</scope>
</reference>